<proteinExistence type="predicted"/>
<organism evidence="2 3">
    <name type="scientific">Lates japonicus</name>
    <name type="common">Japanese lates</name>
    <dbReference type="NCBI Taxonomy" id="270547"/>
    <lineage>
        <taxon>Eukaryota</taxon>
        <taxon>Metazoa</taxon>
        <taxon>Chordata</taxon>
        <taxon>Craniata</taxon>
        <taxon>Vertebrata</taxon>
        <taxon>Euteleostomi</taxon>
        <taxon>Actinopterygii</taxon>
        <taxon>Neopterygii</taxon>
        <taxon>Teleostei</taxon>
        <taxon>Neoteleostei</taxon>
        <taxon>Acanthomorphata</taxon>
        <taxon>Carangaria</taxon>
        <taxon>Carangaria incertae sedis</taxon>
        <taxon>Centropomidae</taxon>
        <taxon>Lates</taxon>
    </lineage>
</organism>
<accession>A0AAD3RLW7</accession>
<keyword evidence="2" id="KW-0675">Receptor</keyword>
<feature type="region of interest" description="Disordered" evidence="1">
    <location>
        <begin position="111"/>
        <end position="138"/>
    </location>
</feature>
<sequence>MKFVVVLVGWAPLPPRCCHLHHRQCLSRKRAAPLSDNGTLTSRRCSRLWSPSVTLVRYAPRRRVLRRREWARRIDWKFYSERAQPLGEETGGGGSAKQFSFSRLDLHTCTGREDCKTKDPGSAGSSSSSSSRRMNRRI</sequence>
<dbReference type="AlphaFoldDB" id="A0AAD3RLW7"/>
<reference evidence="2" key="1">
    <citation type="submission" date="2022-08" db="EMBL/GenBank/DDBJ databases">
        <title>Genome sequencing of akame (Lates japonicus).</title>
        <authorList>
            <person name="Hashiguchi Y."/>
            <person name="Takahashi H."/>
        </authorList>
    </citation>
    <scope>NUCLEOTIDE SEQUENCE</scope>
    <source>
        <strain evidence="2">Kochi</strain>
    </source>
</reference>
<dbReference type="EMBL" id="BRZM01001467">
    <property type="protein sequence ID" value="GLD73231.1"/>
    <property type="molecule type" value="Genomic_DNA"/>
</dbReference>
<name>A0AAD3RLW7_LATJO</name>
<keyword evidence="3" id="KW-1185">Reference proteome</keyword>
<protein>
    <submittedName>
        <fullName evidence="2">Neuronal pentraxin receptor-like protein</fullName>
    </submittedName>
</protein>
<evidence type="ECO:0000313" key="2">
    <source>
        <dbReference type="EMBL" id="GLD73231.1"/>
    </source>
</evidence>
<evidence type="ECO:0000313" key="3">
    <source>
        <dbReference type="Proteomes" id="UP001279410"/>
    </source>
</evidence>
<dbReference type="Proteomes" id="UP001279410">
    <property type="component" value="Unassembled WGS sequence"/>
</dbReference>
<gene>
    <name evidence="2" type="ORF">AKAME5_002455600</name>
</gene>
<evidence type="ECO:0000256" key="1">
    <source>
        <dbReference type="SAM" id="MobiDB-lite"/>
    </source>
</evidence>
<comment type="caution">
    <text evidence="2">The sequence shown here is derived from an EMBL/GenBank/DDBJ whole genome shotgun (WGS) entry which is preliminary data.</text>
</comment>